<evidence type="ECO:0000313" key="4">
    <source>
        <dbReference type="Proteomes" id="UP001175271"/>
    </source>
</evidence>
<proteinExistence type="predicted"/>
<dbReference type="GO" id="GO:0003924">
    <property type="term" value="F:GTPase activity"/>
    <property type="evidence" value="ECO:0007669"/>
    <property type="project" value="TreeGrafter"/>
</dbReference>
<dbReference type="AlphaFoldDB" id="A0AA39H3Y5"/>
<dbReference type="GO" id="GO:0000266">
    <property type="term" value="P:mitochondrial fission"/>
    <property type="evidence" value="ECO:0007669"/>
    <property type="project" value="TreeGrafter"/>
</dbReference>
<dbReference type="GO" id="GO:0016020">
    <property type="term" value="C:membrane"/>
    <property type="evidence" value="ECO:0007669"/>
    <property type="project" value="TreeGrafter"/>
</dbReference>
<reference evidence="3" key="1">
    <citation type="submission" date="2023-06" db="EMBL/GenBank/DDBJ databases">
        <title>Genomic analysis of the entomopathogenic nematode Steinernema hermaphroditum.</title>
        <authorList>
            <person name="Schwarz E.M."/>
            <person name="Heppert J.K."/>
            <person name="Baniya A."/>
            <person name="Schwartz H.T."/>
            <person name="Tan C.-H."/>
            <person name="Antoshechkin I."/>
            <person name="Sternberg P.W."/>
            <person name="Goodrich-Blair H."/>
            <person name="Dillman A.R."/>
        </authorList>
    </citation>
    <scope>NUCLEOTIDE SEQUENCE</scope>
    <source>
        <strain evidence="3">PS9179</strain>
        <tissue evidence="3">Whole animal</tissue>
    </source>
</reference>
<evidence type="ECO:0000313" key="3">
    <source>
        <dbReference type="EMBL" id="KAK0398797.1"/>
    </source>
</evidence>
<gene>
    <name evidence="3" type="ORF">QR680_002758</name>
</gene>
<dbReference type="GO" id="GO:0005739">
    <property type="term" value="C:mitochondrion"/>
    <property type="evidence" value="ECO:0007669"/>
    <property type="project" value="TreeGrafter"/>
</dbReference>
<sequence length="407" mass="45166">MSETYGKAKDKASSLFDQVFKRKPKSTFSTEATESVTTDSDVAVSRNSPPSSSKTASISQPSTSVFDFDDDDNLTPGSSFPGPSKVTDFLDRTLLTFLWKESFRLRLESLALLTVRKHILSKKKISDCLNEEQAFLLRKYPTLAQKNGTVYLANTLNQSRVNVLSSQCQSMLSSYGEEIADKKTTLLQINTGFSTAYIDTIGGTVKNIETTELNTLETINSLQNLTALDILTAIRNATGTRPALFIPEVSFELLVKCQIKRLTEPSLSCVELVHEKMQRIVQHCGIEIQQEMQRFPRLYDKINSVVSSVLKRQLSKMKVNSKSASNVSVVGGSGDSLQNGEASNTSGSWWFGGKSTENSDQGSLKKVNVVQPNAVTENALNRKLTEREHIDCQSIERLIKNYFMIVL</sequence>
<dbReference type="EMBL" id="JAUCMV010000005">
    <property type="protein sequence ID" value="KAK0398797.1"/>
    <property type="molecule type" value="Genomic_DNA"/>
</dbReference>
<dbReference type="PANTHER" id="PTHR11566:SF21">
    <property type="entry name" value="DYNAMIN RELATED PROTEIN 1, ISOFORM A"/>
    <property type="match status" value="1"/>
</dbReference>
<dbReference type="GO" id="GO:0005874">
    <property type="term" value="C:microtubule"/>
    <property type="evidence" value="ECO:0007669"/>
    <property type="project" value="TreeGrafter"/>
</dbReference>
<dbReference type="Gene3D" id="1.20.120.1240">
    <property type="entry name" value="Dynamin, middle domain"/>
    <property type="match status" value="1"/>
</dbReference>
<dbReference type="PANTHER" id="PTHR11566">
    <property type="entry name" value="DYNAMIN"/>
    <property type="match status" value="1"/>
</dbReference>
<dbReference type="GO" id="GO:0048312">
    <property type="term" value="P:intracellular distribution of mitochondria"/>
    <property type="evidence" value="ECO:0007669"/>
    <property type="project" value="TreeGrafter"/>
</dbReference>
<comment type="caution">
    <text evidence="3">The sequence shown here is derived from an EMBL/GenBank/DDBJ whole genome shotgun (WGS) entry which is preliminary data.</text>
</comment>
<feature type="compositionally biased region" description="Low complexity" evidence="1">
    <location>
        <begin position="45"/>
        <end position="63"/>
    </location>
</feature>
<accession>A0AA39H3Y5</accession>
<dbReference type="InterPro" id="IPR022812">
    <property type="entry name" value="Dynamin"/>
</dbReference>
<protein>
    <recommendedName>
        <fullName evidence="2">Dynamin stalk domain-containing protein</fullName>
    </recommendedName>
</protein>
<feature type="compositionally biased region" description="Polar residues" evidence="1">
    <location>
        <begin position="26"/>
        <end position="40"/>
    </location>
</feature>
<dbReference type="Pfam" id="PF01031">
    <property type="entry name" value="Dynamin_M"/>
    <property type="match status" value="1"/>
</dbReference>
<dbReference type="InterPro" id="IPR000375">
    <property type="entry name" value="Dynamin_stalk"/>
</dbReference>
<feature type="region of interest" description="Disordered" evidence="1">
    <location>
        <begin position="24"/>
        <end position="63"/>
    </location>
</feature>
<organism evidence="3 4">
    <name type="scientific">Steinernema hermaphroditum</name>
    <dbReference type="NCBI Taxonomy" id="289476"/>
    <lineage>
        <taxon>Eukaryota</taxon>
        <taxon>Metazoa</taxon>
        <taxon>Ecdysozoa</taxon>
        <taxon>Nematoda</taxon>
        <taxon>Chromadorea</taxon>
        <taxon>Rhabditida</taxon>
        <taxon>Tylenchina</taxon>
        <taxon>Panagrolaimomorpha</taxon>
        <taxon>Strongyloidoidea</taxon>
        <taxon>Steinernematidae</taxon>
        <taxon>Steinernema</taxon>
    </lineage>
</organism>
<evidence type="ECO:0000259" key="2">
    <source>
        <dbReference type="Pfam" id="PF01031"/>
    </source>
</evidence>
<dbReference type="GO" id="GO:0006897">
    <property type="term" value="P:endocytosis"/>
    <property type="evidence" value="ECO:0007669"/>
    <property type="project" value="TreeGrafter"/>
</dbReference>
<keyword evidence="4" id="KW-1185">Reference proteome</keyword>
<dbReference type="Proteomes" id="UP001175271">
    <property type="component" value="Unassembled WGS sequence"/>
</dbReference>
<name>A0AA39H3Y5_9BILA</name>
<dbReference type="GO" id="GO:0008017">
    <property type="term" value="F:microtubule binding"/>
    <property type="evidence" value="ECO:0007669"/>
    <property type="project" value="TreeGrafter"/>
</dbReference>
<dbReference type="GO" id="GO:0016559">
    <property type="term" value="P:peroxisome fission"/>
    <property type="evidence" value="ECO:0007669"/>
    <property type="project" value="TreeGrafter"/>
</dbReference>
<feature type="domain" description="Dynamin stalk" evidence="2">
    <location>
        <begin position="117"/>
        <end position="318"/>
    </location>
</feature>
<evidence type="ECO:0000256" key="1">
    <source>
        <dbReference type="SAM" id="MobiDB-lite"/>
    </source>
</evidence>